<evidence type="ECO:0000313" key="4">
    <source>
        <dbReference type="EMBL" id="HJE51978.1"/>
    </source>
</evidence>
<dbReference type="PANTHER" id="PTHR43877:SF5">
    <property type="entry name" value="BLL8307 PROTEIN"/>
    <property type="match status" value="1"/>
</dbReference>
<sequence>MLSLRPDDLTSPETLALIDEHVAEMRATSPAESCHVQAADELAVPGTTLYTAWDGGQLVAMGAIKRLDAERGELKSMRTVEARRGTGAGRAMLRGLIDAAREAGYRSLWLETGVEDLFVPARALYESEGFVRCAPFGSYTDDPLSVFYTRQL</sequence>
<dbReference type="InterPro" id="IPR050832">
    <property type="entry name" value="Bact_Acetyltransf"/>
</dbReference>
<comment type="caution">
    <text evidence="4">The sequence shown here is derived from an EMBL/GenBank/DDBJ whole genome shotgun (WGS) entry which is preliminary data.</text>
</comment>
<evidence type="ECO:0000313" key="5">
    <source>
        <dbReference type="Proteomes" id="UP000712713"/>
    </source>
</evidence>
<dbReference type="GO" id="GO:0016747">
    <property type="term" value="F:acyltransferase activity, transferring groups other than amino-acyl groups"/>
    <property type="evidence" value="ECO:0007669"/>
    <property type="project" value="InterPro"/>
</dbReference>
<dbReference type="Pfam" id="PF00583">
    <property type="entry name" value="Acetyltransf_1"/>
    <property type="match status" value="1"/>
</dbReference>
<dbReference type="PANTHER" id="PTHR43877">
    <property type="entry name" value="AMINOALKYLPHOSPHONATE N-ACETYLTRANSFERASE-RELATED-RELATED"/>
    <property type="match status" value="1"/>
</dbReference>
<keyword evidence="1" id="KW-0808">Transferase</keyword>
<dbReference type="PROSITE" id="PS51186">
    <property type="entry name" value="GNAT"/>
    <property type="match status" value="1"/>
</dbReference>
<evidence type="ECO:0000256" key="2">
    <source>
        <dbReference type="ARBA" id="ARBA00023315"/>
    </source>
</evidence>
<protein>
    <submittedName>
        <fullName evidence="4">GNAT family N-acetyltransferase</fullName>
    </submittedName>
</protein>
<evidence type="ECO:0000256" key="1">
    <source>
        <dbReference type="ARBA" id="ARBA00022679"/>
    </source>
</evidence>
<dbReference type="InterPro" id="IPR000182">
    <property type="entry name" value="GNAT_dom"/>
</dbReference>
<evidence type="ECO:0000259" key="3">
    <source>
        <dbReference type="PROSITE" id="PS51186"/>
    </source>
</evidence>
<proteinExistence type="predicted"/>
<dbReference type="CDD" id="cd04301">
    <property type="entry name" value="NAT_SF"/>
    <property type="match status" value="1"/>
</dbReference>
<feature type="domain" description="N-acetyltransferase" evidence="3">
    <location>
        <begin position="8"/>
        <end position="152"/>
    </location>
</feature>
<dbReference type="InterPro" id="IPR016181">
    <property type="entry name" value="Acyl_CoA_acyltransferase"/>
</dbReference>
<reference evidence="4" key="1">
    <citation type="journal article" date="2021" name="PeerJ">
        <title>Extensive microbial diversity within the chicken gut microbiome revealed by metagenomics and culture.</title>
        <authorList>
            <person name="Gilroy R."/>
            <person name="Ravi A."/>
            <person name="Getino M."/>
            <person name="Pursley I."/>
            <person name="Horton D.L."/>
            <person name="Alikhan N.F."/>
            <person name="Baker D."/>
            <person name="Gharbi K."/>
            <person name="Hall N."/>
            <person name="Watson M."/>
            <person name="Adriaenssens E.M."/>
            <person name="Foster-Nyarko E."/>
            <person name="Jarju S."/>
            <person name="Secka A."/>
            <person name="Antonio M."/>
            <person name="Oren A."/>
            <person name="Chaudhuri R.R."/>
            <person name="La Ragione R."/>
            <person name="Hildebrand F."/>
            <person name="Pallen M.J."/>
        </authorList>
    </citation>
    <scope>NUCLEOTIDE SEQUENCE</scope>
    <source>
        <strain evidence="4">ChiGjej3B3-7470</strain>
    </source>
</reference>
<accession>A0A921EP19</accession>
<reference evidence="4" key="2">
    <citation type="submission" date="2021-09" db="EMBL/GenBank/DDBJ databases">
        <authorList>
            <person name="Gilroy R."/>
        </authorList>
    </citation>
    <scope>NUCLEOTIDE SEQUENCE</scope>
    <source>
        <strain evidence="4">ChiGjej3B3-7470</strain>
    </source>
</reference>
<name>A0A921EP19_9ACTN</name>
<dbReference type="Proteomes" id="UP000712713">
    <property type="component" value="Unassembled WGS sequence"/>
</dbReference>
<gene>
    <name evidence="4" type="ORF">K8V15_08385</name>
</gene>
<keyword evidence="2" id="KW-0012">Acyltransferase</keyword>
<dbReference type="EMBL" id="DYZF01000209">
    <property type="protein sequence ID" value="HJE51978.1"/>
    <property type="molecule type" value="Genomic_DNA"/>
</dbReference>
<dbReference type="SUPFAM" id="SSF55729">
    <property type="entry name" value="Acyl-CoA N-acyltransferases (Nat)"/>
    <property type="match status" value="1"/>
</dbReference>
<dbReference type="AlphaFoldDB" id="A0A921EP19"/>
<organism evidence="4 5">
    <name type="scientific">Tessaracoccus flavescens</name>
    <dbReference type="NCBI Taxonomy" id="399497"/>
    <lineage>
        <taxon>Bacteria</taxon>
        <taxon>Bacillati</taxon>
        <taxon>Actinomycetota</taxon>
        <taxon>Actinomycetes</taxon>
        <taxon>Propionibacteriales</taxon>
        <taxon>Propionibacteriaceae</taxon>
        <taxon>Tessaracoccus</taxon>
    </lineage>
</organism>
<dbReference type="Gene3D" id="3.40.630.30">
    <property type="match status" value="1"/>
</dbReference>